<dbReference type="InterPro" id="IPR020449">
    <property type="entry name" value="Tscrpt_reg_AraC-type_HTH"/>
</dbReference>
<dbReference type="Pfam" id="PF12833">
    <property type="entry name" value="HTH_18"/>
    <property type="match status" value="1"/>
</dbReference>
<dbReference type="PANTHER" id="PTHR43280:SF28">
    <property type="entry name" value="HTH-TYPE TRANSCRIPTIONAL ACTIVATOR RHAS"/>
    <property type="match status" value="1"/>
</dbReference>
<dbReference type="PROSITE" id="PS00041">
    <property type="entry name" value="HTH_ARAC_FAMILY_1"/>
    <property type="match status" value="1"/>
</dbReference>
<evidence type="ECO:0000313" key="6">
    <source>
        <dbReference type="EMBL" id="GGA73552.1"/>
    </source>
</evidence>
<keyword evidence="7" id="KW-1185">Reference proteome</keyword>
<keyword evidence="4" id="KW-1133">Transmembrane helix</keyword>
<keyword evidence="3" id="KW-0804">Transcription</keyword>
<keyword evidence="1" id="KW-0805">Transcription regulation</keyword>
<keyword evidence="4" id="KW-0812">Transmembrane</keyword>
<name>A0A8J2XNN1_9GAMM</name>
<evidence type="ECO:0000313" key="7">
    <source>
        <dbReference type="Proteomes" id="UP000619743"/>
    </source>
</evidence>
<feature type="transmembrane region" description="Helical" evidence="4">
    <location>
        <begin position="68"/>
        <end position="92"/>
    </location>
</feature>
<dbReference type="GO" id="GO:0003700">
    <property type="term" value="F:DNA-binding transcription factor activity"/>
    <property type="evidence" value="ECO:0007669"/>
    <property type="project" value="InterPro"/>
</dbReference>
<reference evidence="7" key="1">
    <citation type="journal article" date="2019" name="Int. J. Syst. Evol. Microbiol.">
        <title>The Global Catalogue of Microorganisms (GCM) 10K type strain sequencing project: providing services to taxonomists for standard genome sequencing and annotation.</title>
        <authorList>
            <consortium name="The Broad Institute Genomics Platform"/>
            <consortium name="The Broad Institute Genome Sequencing Center for Infectious Disease"/>
            <person name="Wu L."/>
            <person name="Ma J."/>
        </authorList>
    </citation>
    <scope>NUCLEOTIDE SEQUENCE [LARGE SCALE GENOMIC DNA]</scope>
    <source>
        <strain evidence="7">CGMCC 1.10130</strain>
    </source>
</reference>
<feature type="transmembrane region" description="Helical" evidence="4">
    <location>
        <begin position="148"/>
        <end position="168"/>
    </location>
</feature>
<dbReference type="InterPro" id="IPR018062">
    <property type="entry name" value="HTH_AraC-typ_CS"/>
</dbReference>
<dbReference type="SUPFAM" id="SSF46689">
    <property type="entry name" value="Homeodomain-like"/>
    <property type="match status" value="2"/>
</dbReference>
<feature type="transmembrane region" description="Helical" evidence="4">
    <location>
        <begin position="104"/>
        <end position="121"/>
    </location>
</feature>
<evidence type="ECO:0000256" key="4">
    <source>
        <dbReference type="SAM" id="Phobius"/>
    </source>
</evidence>
<dbReference type="InterPro" id="IPR009057">
    <property type="entry name" value="Homeodomain-like_sf"/>
</dbReference>
<dbReference type="PROSITE" id="PS01124">
    <property type="entry name" value="HTH_ARAC_FAMILY_2"/>
    <property type="match status" value="1"/>
</dbReference>
<evidence type="ECO:0000259" key="5">
    <source>
        <dbReference type="PROSITE" id="PS01124"/>
    </source>
</evidence>
<dbReference type="InterPro" id="IPR018060">
    <property type="entry name" value="HTH_AraC"/>
</dbReference>
<evidence type="ECO:0000256" key="3">
    <source>
        <dbReference type="ARBA" id="ARBA00023163"/>
    </source>
</evidence>
<keyword evidence="4" id="KW-0472">Membrane</keyword>
<dbReference type="SMART" id="SM00342">
    <property type="entry name" value="HTH_ARAC"/>
    <property type="match status" value="1"/>
</dbReference>
<dbReference type="PRINTS" id="PR00032">
    <property type="entry name" value="HTHARAC"/>
</dbReference>
<dbReference type="Gene3D" id="1.10.10.60">
    <property type="entry name" value="Homeodomain-like"/>
    <property type="match status" value="2"/>
</dbReference>
<protein>
    <recommendedName>
        <fullName evidence="5">HTH araC/xylS-type domain-containing protein</fullName>
    </recommendedName>
</protein>
<feature type="domain" description="HTH araC/xylS-type" evidence="5">
    <location>
        <begin position="380"/>
        <end position="476"/>
    </location>
</feature>
<feature type="transmembrane region" description="Helical" evidence="4">
    <location>
        <begin position="6"/>
        <end position="30"/>
    </location>
</feature>
<feature type="transmembrane region" description="Helical" evidence="4">
    <location>
        <begin position="180"/>
        <end position="197"/>
    </location>
</feature>
<organism evidence="6 7">
    <name type="scientific">Neiella marina</name>
    <dbReference type="NCBI Taxonomy" id="508461"/>
    <lineage>
        <taxon>Bacteria</taxon>
        <taxon>Pseudomonadati</taxon>
        <taxon>Pseudomonadota</taxon>
        <taxon>Gammaproteobacteria</taxon>
        <taxon>Alteromonadales</taxon>
        <taxon>Echinimonadaceae</taxon>
        <taxon>Neiella</taxon>
    </lineage>
</organism>
<evidence type="ECO:0000256" key="1">
    <source>
        <dbReference type="ARBA" id="ARBA00023015"/>
    </source>
</evidence>
<dbReference type="Proteomes" id="UP000619743">
    <property type="component" value="Unassembled WGS sequence"/>
</dbReference>
<dbReference type="EMBL" id="BMDX01000005">
    <property type="protein sequence ID" value="GGA73552.1"/>
    <property type="molecule type" value="Genomic_DNA"/>
</dbReference>
<keyword evidence="2" id="KW-0238">DNA-binding</keyword>
<evidence type="ECO:0000256" key="2">
    <source>
        <dbReference type="ARBA" id="ARBA00023125"/>
    </source>
</evidence>
<dbReference type="GO" id="GO:0043565">
    <property type="term" value="F:sequence-specific DNA binding"/>
    <property type="evidence" value="ECO:0007669"/>
    <property type="project" value="InterPro"/>
</dbReference>
<comment type="caution">
    <text evidence="6">The sequence shown here is derived from an EMBL/GenBank/DDBJ whole genome shotgun (WGS) entry which is preliminary data.</text>
</comment>
<dbReference type="AlphaFoldDB" id="A0A8J2XNN1"/>
<feature type="transmembrane region" description="Helical" evidence="4">
    <location>
        <begin position="42"/>
        <end position="62"/>
    </location>
</feature>
<sequence length="480" mass="54368">MQLSWHMFSVGVVTFSAAVIFTMVQVYFTLVRERIGRSYPYYSAFIGTLIVYLSVPVVSMLPFDNGKIIFHLSGNFLLFAVGVPALTQALYIQSGVSLGRWKHLLPYCLGVAWATFHLLTFELTYPKTYFDIAPVYNWQQLGLTAEHVYYSHVALIMAILVLPCLHLLANNKKASKANIYIIGALNFCFFICLGIVFKAWAVYYVGTSLTALIWAWAVFSDIQKTNDQLQRNYNHESRLASAQFASSGNTLSMVDLYPEQINENYPFRLQAELLEQIKTASLGLIPQTCEKLQRELNDFANEQLDILKARIREILFLMYDSAILHHGDATLLSALEQKGQQVDDSMSADQLFFILNEQACQLAAYHREHQATELTNPLVDSTKKHILAHYHKELSISSIAESLNVSRSYLMATFKKSTQQTINQYLAEVRIKKSQSLLLTSTVTQTAYDVGFSNPNYFATVFKKHTGLTPKQYQAQAKSD</sequence>
<accession>A0A8J2XNN1</accession>
<proteinExistence type="predicted"/>
<gene>
    <name evidence="6" type="ORF">GCM10011369_14140</name>
</gene>
<feature type="transmembrane region" description="Helical" evidence="4">
    <location>
        <begin position="203"/>
        <end position="222"/>
    </location>
</feature>
<dbReference type="PANTHER" id="PTHR43280">
    <property type="entry name" value="ARAC-FAMILY TRANSCRIPTIONAL REGULATOR"/>
    <property type="match status" value="1"/>
</dbReference>